<dbReference type="OrthoDB" id="5119158at2"/>
<evidence type="ECO:0000313" key="2">
    <source>
        <dbReference type="Proteomes" id="UP000298170"/>
    </source>
</evidence>
<gene>
    <name evidence="1" type="ORF">E3T39_00910</name>
</gene>
<evidence type="ECO:0000313" key="1">
    <source>
        <dbReference type="EMBL" id="TFD62544.1"/>
    </source>
</evidence>
<keyword evidence="2" id="KW-1185">Reference proteome</keyword>
<dbReference type="EMBL" id="SOHJ01000002">
    <property type="protein sequence ID" value="TFD62544.1"/>
    <property type="molecule type" value="Genomic_DNA"/>
</dbReference>
<protein>
    <submittedName>
        <fullName evidence="1">Uncharacterized protein</fullName>
    </submittedName>
</protein>
<dbReference type="Proteomes" id="UP000298170">
    <property type="component" value="Unassembled WGS sequence"/>
</dbReference>
<proteinExistence type="predicted"/>
<dbReference type="AlphaFoldDB" id="A0A4R9AID9"/>
<comment type="caution">
    <text evidence="1">The sequence shown here is derived from an EMBL/GenBank/DDBJ whole genome shotgun (WGS) entry which is preliminary data.</text>
</comment>
<dbReference type="RefSeq" id="WP_134512898.1">
    <property type="nucleotide sequence ID" value="NZ_SOHJ01000002.1"/>
</dbReference>
<reference evidence="1 2" key="1">
    <citation type="submission" date="2019-03" db="EMBL/GenBank/DDBJ databases">
        <title>Genomics of glacier-inhabiting Cryobacterium strains.</title>
        <authorList>
            <person name="Liu Q."/>
            <person name="Xin Y.-H."/>
        </authorList>
    </citation>
    <scope>NUCLEOTIDE SEQUENCE [LARGE SCALE GENOMIC DNA]</scope>
    <source>
        <strain evidence="1 2">Sr39</strain>
    </source>
</reference>
<organism evidence="1 2">
    <name type="scientific">Cryobacterium suzukii</name>
    <dbReference type="NCBI Taxonomy" id="1259198"/>
    <lineage>
        <taxon>Bacteria</taxon>
        <taxon>Bacillati</taxon>
        <taxon>Actinomycetota</taxon>
        <taxon>Actinomycetes</taxon>
        <taxon>Micrococcales</taxon>
        <taxon>Microbacteriaceae</taxon>
        <taxon>Cryobacterium</taxon>
    </lineage>
</organism>
<sequence length="174" mass="19432">MKHLHYDSLVIAISDQLAETVDRSATEFMQEGRYAVWPVAGYRDERDEVSVQLAFGPGLRFAITETWLPDARDDARYTADSISYIEGDRQALENEVIARTPENVVIYGRFERRPKTDGSWTFSGIEGIDVAESVATAVQLLNENGYQIVSVTESGSPGEAGAWSNMYIFGRRLS</sequence>
<accession>A0A4R9AID9</accession>
<name>A0A4R9AID9_9MICO</name>